<dbReference type="GO" id="GO:0016810">
    <property type="term" value="F:hydrolase activity, acting on carbon-nitrogen (but not peptide) bonds"/>
    <property type="evidence" value="ECO:0007669"/>
    <property type="project" value="InterPro"/>
</dbReference>
<organism evidence="3">
    <name type="scientific">marine sediment metagenome</name>
    <dbReference type="NCBI Taxonomy" id="412755"/>
    <lineage>
        <taxon>unclassified sequences</taxon>
        <taxon>metagenomes</taxon>
        <taxon>ecological metagenomes</taxon>
    </lineage>
</organism>
<reference evidence="3" key="1">
    <citation type="journal article" date="2015" name="Nature">
        <title>Complex archaea that bridge the gap between prokaryotes and eukaryotes.</title>
        <authorList>
            <person name="Spang A."/>
            <person name="Saw J.H."/>
            <person name="Jorgensen S.L."/>
            <person name="Zaremba-Niedzwiedzka K."/>
            <person name="Martijn J."/>
            <person name="Lind A.E."/>
            <person name="van Eijk R."/>
            <person name="Schleper C."/>
            <person name="Guy L."/>
            <person name="Ettema T.J."/>
        </authorList>
    </citation>
    <scope>NUCLEOTIDE SEQUENCE</scope>
</reference>
<dbReference type="EMBL" id="LAZR01019026">
    <property type="protein sequence ID" value="KKL94058.1"/>
    <property type="molecule type" value="Genomic_DNA"/>
</dbReference>
<accession>A0A0F9G5R2</accession>
<gene>
    <name evidence="3" type="ORF">LCGC14_1868480</name>
</gene>
<sequence>MLLLKSKYLLTEPDTVIDNGAVLIDDGKIKFAGRFTDINKHDSHRIVDLGNSAIVPGLINTHTHLELTHLHNRISYNGDFTDWIKQIIIAKEPWTEHEYVSSIRDGITRSLEAGTTTIADINRNGPALDVLTKSKIRKILFYEIIDFNPDSAESTIDNYKREINCIGNDRLLSLGIYPHTPYTVSKELYKRCKRVSEELGIHIATHVSETNDEIEFLTRGTGKIISLLKDRDMLNNWSYPGLRPIEYLSNMGFLKSECILVHCNYITEEEIDVIRMSGSSIVFCPRSHKFLGHKNHPFCKFIEHGINVALGTDSLASNDSLSILDEMKYLYEKHKDVRPQDILHMGTAAGAIALRMKDKIGRLKPGFDADITAIKLPEERASNVFDGIFSQGSECIFTVVSGSVCYDKYGLNKE</sequence>
<dbReference type="SUPFAM" id="SSF51338">
    <property type="entry name" value="Composite domain of metallo-dependent hydrolases"/>
    <property type="match status" value="1"/>
</dbReference>
<dbReference type="Gene3D" id="2.30.40.10">
    <property type="entry name" value="Urease, subunit C, domain 1"/>
    <property type="match status" value="1"/>
</dbReference>
<dbReference type="Gene3D" id="3.20.20.140">
    <property type="entry name" value="Metal-dependent hydrolases"/>
    <property type="match status" value="1"/>
</dbReference>
<dbReference type="InterPro" id="IPR032466">
    <property type="entry name" value="Metal_Hydrolase"/>
</dbReference>
<dbReference type="Pfam" id="PF01979">
    <property type="entry name" value="Amidohydro_1"/>
    <property type="match status" value="1"/>
</dbReference>
<protein>
    <recommendedName>
        <fullName evidence="2">Amidohydrolase-related domain-containing protein</fullName>
    </recommendedName>
</protein>
<proteinExistence type="predicted"/>
<keyword evidence="1" id="KW-0378">Hydrolase</keyword>
<evidence type="ECO:0000256" key="1">
    <source>
        <dbReference type="ARBA" id="ARBA00022801"/>
    </source>
</evidence>
<dbReference type="PANTHER" id="PTHR43794:SF11">
    <property type="entry name" value="AMIDOHYDROLASE-RELATED DOMAIN-CONTAINING PROTEIN"/>
    <property type="match status" value="1"/>
</dbReference>
<dbReference type="SUPFAM" id="SSF51556">
    <property type="entry name" value="Metallo-dependent hydrolases"/>
    <property type="match status" value="1"/>
</dbReference>
<name>A0A0F9G5R2_9ZZZZ</name>
<comment type="caution">
    <text evidence="3">The sequence shown here is derived from an EMBL/GenBank/DDBJ whole genome shotgun (WGS) entry which is preliminary data.</text>
</comment>
<dbReference type="PANTHER" id="PTHR43794">
    <property type="entry name" value="AMINOHYDROLASE SSNA-RELATED"/>
    <property type="match status" value="1"/>
</dbReference>
<feature type="domain" description="Amidohydrolase-related" evidence="2">
    <location>
        <begin position="54"/>
        <end position="385"/>
    </location>
</feature>
<dbReference type="InterPro" id="IPR011059">
    <property type="entry name" value="Metal-dep_hydrolase_composite"/>
</dbReference>
<dbReference type="InterPro" id="IPR006680">
    <property type="entry name" value="Amidohydro-rel"/>
</dbReference>
<dbReference type="AlphaFoldDB" id="A0A0F9G5R2"/>
<dbReference type="InterPro" id="IPR050287">
    <property type="entry name" value="MTA/SAH_deaminase"/>
</dbReference>
<evidence type="ECO:0000259" key="2">
    <source>
        <dbReference type="Pfam" id="PF01979"/>
    </source>
</evidence>
<evidence type="ECO:0000313" key="3">
    <source>
        <dbReference type="EMBL" id="KKL94058.1"/>
    </source>
</evidence>